<keyword evidence="3" id="KW-1185">Reference proteome</keyword>
<dbReference type="Gene3D" id="1.10.287.70">
    <property type="match status" value="1"/>
</dbReference>
<evidence type="ECO:0000256" key="1">
    <source>
        <dbReference type="SAM" id="Phobius"/>
    </source>
</evidence>
<accession>A0A430QA41</accession>
<comment type="caution">
    <text evidence="2">The sequence shown here is derived from an EMBL/GenBank/DDBJ whole genome shotgun (WGS) entry which is preliminary data.</text>
</comment>
<dbReference type="Proteomes" id="UP000290809">
    <property type="component" value="Unassembled WGS sequence"/>
</dbReference>
<keyword evidence="1" id="KW-0472">Membrane</keyword>
<dbReference type="EMBL" id="QMKO01002147">
    <property type="protein sequence ID" value="RTG84571.1"/>
    <property type="molecule type" value="Genomic_DNA"/>
</dbReference>
<reference evidence="2 3" key="1">
    <citation type="journal article" date="2019" name="PLoS Pathog.">
        <title>Genome sequence of the bovine parasite Schistosoma bovis Tanzania.</title>
        <authorList>
            <person name="Oey H."/>
            <person name="Zakrzewski M."/>
            <person name="Gobert G."/>
            <person name="Gravermann K."/>
            <person name="Stoye J."/>
            <person name="Jones M."/>
            <person name="Mcmanus D."/>
            <person name="Krause L."/>
        </authorList>
    </citation>
    <scope>NUCLEOTIDE SEQUENCE [LARGE SCALE GENOMIC DNA]</scope>
    <source>
        <strain evidence="2 3">TAN1997</strain>
    </source>
</reference>
<dbReference type="STRING" id="6184.A0A430QA41"/>
<sequence length="98" mass="11433">MDNFSLLIISNRSSDFNLHAYLFSSLKRTKIDSTNPKEKMIIICLYVAIGLSVFAMCFKLMQEEVVDKMKWFALRIGILKRKETTDTTDRSLYPMSRI</sequence>
<evidence type="ECO:0000313" key="3">
    <source>
        <dbReference type="Proteomes" id="UP000290809"/>
    </source>
</evidence>
<proteinExistence type="predicted"/>
<feature type="transmembrane region" description="Helical" evidence="1">
    <location>
        <begin position="40"/>
        <end position="61"/>
    </location>
</feature>
<evidence type="ECO:0000313" key="2">
    <source>
        <dbReference type="EMBL" id="RTG84571.1"/>
    </source>
</evidence>
<organism evidence="2 3">
    <name type="scientific">Schistosoma bovis</name>
    <name type="common">Blood fluke</name>
    <dbReference type="NCBI Taxonomy" id="6184"/>
    <lineage>
        <taxon>Eukaryota</taxon>
        <taxon>Metazoa</taxon>
        <taxon>Spiralia</taxon>
        <taxon>Lophotrochozoa</taxon>
        <taxon>Platyhelminthes</taxon>
        <taxon>Trematoda</taxon>
        <taxon>Digenea</taxon>
        <taxon>Strigeidida</taxon>
        <taxon>Schistosomatoidea</taxon>
        <taxon>Schistosomatidae</taxon>
        <taxon>Schistosoma</taxon>
    </lineage>
</organism>
<name>A0A430QA41_SCHBO</name>
<dbReference type="AlphaFoldDB" id="A0A430QA41"/>
<keyword evidence="1" id="KW-1133">Transmembrane helix</keyword>
<gene>
    <name evidence="2" type="ORF">DC041_0011368</name>
</gene>
<protein>
    <submittedName>
        <fullName evidence="2">Uncharacterized protein</fullName>
    </submittedName>
</protein>
<keyword evidence="1" id="KW-0812">Transmembrane</keyword>